<dbReference type="InterPro" id="IPR056647">
    <property type="entry name" value="DUF7745"/>
</dbReference>
<feature type="domain" description="DUF7745" evidence="2">
    <location>
        <begin position="61"/>
        <end position="105"/>
    </location>
</feature>
<dbReference type="Gramene" id="Psat01G0117700-T1">
    <property type="protein sequence ID" value="KAI5442009.1"/>
    <property type="gene ID" value="KIW84_011177"/>
</dbReference>
<reference evidence="3 4" key="1">
    <citation type="journal article" date="2022" name="Nat. Genet.">
        <title>Improved pea reference genome and pan-genome highlight genomic features and evolutionary characteristics.</title>
        <authorList>
            <person name="Yang T."/>
            <person name="Liu R."/>
            <person name="Luo Y."/>
            <person name="Hu S."/>
            <person name="Wang D."/>
            <person name="Wang C."/>
            <person name="Pandey M.K."/>
            <person name="Ge S."/>
            <person name="Xu Q."/>
            <person name="Li N."/>
            <person name="Li G."/>
            <person name="Huang Y."/>
            <person name="Saxena R.K."/>
            <person name="Ji Y."/>
            <person name="Li M."/>
            <person name="Yan X."/>
            <person name="He Y."/>
            <person name="Liu Y."/>
            <person name="Wang X."/>
            <person name="Xiang C."/>
            <person name="Varshney R.K."/>
            <person name="Ding H."/>
            <person name="Gao S."/>
            <person name="Zong X."/>
        </authorList>
    </citation>
    <scope>NUCLEOTIDE SEQUENCE [LARGE SCALE GENOMIC DNA]</scope>
    <source>
        <strain evidence="3 4">cv. Zhongwan 6</strain>
    </source>
</reference>
<dbReference type="PANTHER" id="PTHR48154">
    <property type="entry name" value="PROTEIN, PUTATIVE-RELATED"/>
    <property type="match status" value="1"/>
</dbReference>
<name>A0A9D4YNR1_PEA</name>
<accession>A0A9D4YNR1</accession>
<evidence type="ECO:0000256" key="1">
    <source>
        <dbReference type="SAM" id="Phobius"/>
    </source>
</evidence>
<keyword evidence="1" id="KW-1133">Transmembrane helix</keyword>
<protein>
    <recommendedName>
        <fullName evidence="2">DUF7745 domain-containing protein</fullName>
    </recommendedName>
</protein>
<keyword evidence="1" id="KW-0472">Membrane</keyword>
<evidence type="ECO:0000259" key="2">
    <source>
        <dbReference type="Pfam" id="PF24924"/>
    </source>
</evidence>
<dbReference type="Proteomes" id="UP001058974">
    <property type="component" value="Chromosome 1"/>
</dbReference>
<dbReference type="PANTHER" id="PTHR48154:SF1">
    <property type="entry name" value="PROTEIN, PUTATIVE-RELATED"/>
    <property type="match status" value="1"/>
</dbReference>
<keyword evidence="4" id="KW-1185">Reference proteome</keyword>
<proteinExistence type="predicted"/>
<gene>
    <name evidence="3" type="ORF">KIW84_011177</name>
</gene>
<dbReference type="EMBL" id="JAMSHJ010000001">
    <property type="protein sequence ID" value="KAI5442009.1"/>
    <property type="molecule type" value="Genomic_DNA"/>
</dbReference>
<evidence type="ECO:0000313" key="3">
    <source>
        <dbReference type="EMBL" id="KAI5442009.1"/>
    </source>
</evidence>
<organism evidence="3 4">
    <name type="scientific">Pisum sativum</name>
    <name type="common">Garden pea</name>
    <name type="synonym">Lathyrus oleraceus</name>
    <dbReference type="NCBI Taxonomy" id="3888"/>
    <lineage>
        <taxon>Eukaryota</taxon>
        <taxon>Viridiplantae</taxon>
        <taxon>Streptophyta</taxon>
        <taxon>Embryophyta</taxon>
        <taxon>Tracheophyta</taxon>
        <taxon>Spermatophyta</taxon>
        <taxon>Magnoliopsida</taxon>
        <taxon>eudicotyledons</taxon>
        <taxon>Gunneridae</taxon>
        <taxon>Pentapetalae</taxon>
        <taxon>rosids</taxon>
        <taxon>fabids</taxon>
        <taxon>Fabales</taxon>
        <taxon>Fabaceae</taxon>
        <taxon>Papilionoideae</taxon>
        <taxon>50 kb inversion clade</taxon>
        <taxon>NPAAA clade</taxon>
        <taxon>Hologalegina</taxon>
        <taxon>IRL clade</taxon>
        <taxon>Fabeae</taxon>
        <taxon>Lathyrus</taxon>
    </lineage>
</organism>
<keyword evidence="1" id="KW-0812">Transmembrane</keyword>
<feature type="transmembrane region" description="Helical" evidence="1">
    <location>
        <begin position="43"/>
        <end position="62"/>
    </location>
</feature>
<sequence>MPKSVPKELHLSADEVKLGLGPRGISRKFLEDKAWALEKEGKWLPFSVVLALFVYGFFLLGVENLNLLQTIKQARTQVHRKGKELGKRDYQAKESYRQWVLQRVKEIKLPYNVDVQVPPPEPEPVYPSKLCAST</sequence>
<evidence type="ECO:0000313" key="4">
    <source>
        <dbReference type="Proteomes" id="UP001058974"/>
    </source>
</evidence>
<dbReference type="Pfam" id="PF24924">
    <property type="entry name" value="DUF7745"/>
    <property type="match status" value="1"/>
</dbReference>
<comment type="caution">
    <text evidence="3">The sequence shown here is derived from an EMBL/GenBank/DDBJ whole genome shotgun (WGS) entry which is preliminary data.</text>
</comment>
<dbReference type="AlphaFoldDB" id="A0A9D4YNR1"/>